<sequence>MHKTTLNKLQRVFRLNILLGLFISLFAGFMIFTNQYEGVTSSQPAETLLSWIGITALLYTLGFWFACLFKQQLFRRINH</sequence>
<dbReference type="EMBL" id="UOFI01000089">
    <property type="protein sequence ID" value="VAW66995.1"/>
    <property type="molecule type" value="Genomic_DNA"/>
</dbReference>
<accession>A0A3B0XFA7</accession>
<evidence type="ECO:0000313" key="2">
    <source>
        <dbReference type="EMBL" id="VAW66995.1"/>
    </source>
</evidence>
<dbReference type="AlphaFoldDB" id="A0A3B0XFA7"/>
<protein>
    <submittedName>
        <fullName evidence="2">Uncharacterized protein</fullName>
    </submittedName>
</protein>
<feature type="transmembrane region" description="Helical" evidence="1">
    <location>
        <begin position="48"/>
        <end position="69"/>
    </location>
</feature>
<evidence type="ECO:0000256" key="1">
    <source>
        <dbReference type="SAM" id="Phobius"/>
    </source>
</evidence>
<gene>
    <name evidence="2" type="ORF">MNBD_GAMMA09-1455</name>
</gene>
<keyword evidence="1" id="KW-0812">Transmembrane</keyword>
<reference evidence="2" key="1">
    <citation type="submission" date="2018-06" db="EMBL/GenBank/DDBJ databases">
        <authorList>
            <person name="Zhirakovskaya E."/>
        </authorList>
    </citation>
    <scope>NUCLEOTIDE SEQUENCE</scope>
</reference>
<keyword evidence="1" id="KW-1133">Transmembrane helix</keyword>
<proteinExistence type="predicted"/>
<feature type="transmembrane region" description="Helical" evidence="1">
    <location>
        <begin position="12"/>
        <end position="36"/>
    </location>
</feature>
<keyword evidence="1" id="KW-0472">Membrane</keyword>
<name>A0A3B0XFA7_9ZZZZ</name>
<organism evidence="2">
    <name type="scientific">hydrothermal vent metagenome</name>
    <dbReference type="NCBI Taxonomy" id="652676"/>
    <lineage>
        <taxon>unclassified sequences</taxon>
        <taxon>metagenomes</taxon>
        <taxon>ecological metagenomes</taxon>
    </lineage>
</organism>